<name>A0A6M3M756_9ZZZZ</name>
<dbReference type="AlphaFoldDB" id="A0A6M3M756"/>
<dbReference type="EMBL" id="MT143705">
    <property type="protein sequence ID" value="QJB01156.1"/>
    <property type="molecule type" value="Genomic_DNA"/>
</dbReference>
<reference evidence="1" key="1">
    <citation type="submission" date="2020-03" db="EMBL/GenBank/DDBJ databases">
        <title>The deep terrestrial virosphere.</title>
        <authorList>
            <person name="Holmfeldt K."/>
            <person name="Nilsson E."/>
            <person name="Simone D."/>
            <person name="Lopez-Fernandez M."/>
            <person name="Wu X."/>
            <person name="de Brujin I."/>
            <person name="Lundin D."/>
            <person name="Andersson A."/>
            <person name="Bertilsson S."/>
            <person name="Dopson M."/>
        </authorList>
    </citation>
    <scope>NUCLEOTIDE SEQUENCE</scope>
    <source>
        <strain evidence="1">MM171A00145</strain>
        <strain evidence="2">MM171B03089</strain>
    </source>
</reference>
<accession>A0A6M3M756</accession>
<dbReference type="EMBL" id="MT143951">
    <property type="protein sequence ID" value="QJH93155.1"/>
    <property type="molecule type" value="Genomic_DNA"/>
</dbReference>
<proteinExistence type="predicted"/>
<organism evidence="1">
    <name type="scientific">viral metagenome</name>
    <dbReference type="NCBI Taxonomy" id="1070528"/>
    <lineage>
        <taxon>unclassified sequences</taxon>
        <taxon>metagenomes</taxon>
        <taxon>organismal metagenomes</taxon>
    </lineage>
</organism>
<sequence>MNPKLRYHVMRPSRTPGQKYDLVATTDRLSKAFKWVDTYGLGARVFDTRAWMFVGRPRTEAK</sequence>
<gene>
    <name evidence="1" type="ORF">MM171A00145_0093</name>
    <name evidence="2" type="ORF">MM171B03089_0004</name>
</gene>
<evidence type="ECO:0000313" key="2">
    <source>
        <dbReference type="EMBL" id="QJH93155.1"/>
    </source>
</evidence>
<evidence type="ECO:0000313" key="1">
    <source>
        <dbReference type="EMBL" id="QJB01156.1"/>
    </source>
</evidence>
<protein>
    <submittedName>
        <fullName evidence="1">Uncharacterized protein</fullName>
    </submittedName>
</protein>